<evidence type="ECO:0000256" key="1">
    <source>
        <dbReference type="ARBA" id="ARBA00023125"/>
    </source>
</evidence>
<feature type="domain" description="HTH myb-type" evidence="4">
    <location>
        <begin position="1"/>
        <end position="40"/>
    </location>
</feature>
<evidence type="ECO:0000313" key="6">
    <source>
        <dbReference type="Proteomes" id="UP001054889"/>
    </source>
</evidence>
<dbReference type="SUPFAM" id="SSF46689">
    <property type="entry name" value="Homeodomain-like"/>
    <property type="match status" value="1"/>
</dbReference>
<accession>A0AAV5DZL2</accession>
<dbReference type="GO" id="GO:0003677">
    <property type="term" value="F:DNA binding"/>
    <property type="evidence" value="ECO:0007669"/>
    <property type="project" value="UniProtKB-KW"/>
</dbReference>
<comment type="caution">
    <text evidence="5">The sequence shown here is derived from an EMBL/GenBank/DDBJ whole genome shotgun (WGS) entry which is preliminary data.</text>
</comment>
<organism evidence="5 6">
    <name type="scientific">Eleusine coracana subsp. coracana</name>
    <dbReference type="NCBI Taxonomy" id="191504"/>
    <lineage>
        <taxon>Eukaryota</taxon>
        <taxon>Viridiplantae</taxon>
        <taxon>Streptophyta</taxon>
        <taxon>Embryophyta</taxon>
        <taxon>Tracheophyta</taxon>
        <taxon>Spermatophyta</taxon>
        <taxon>Magnoliopsida</taxon>
        <taxon>Liliopsida</taxon>
        <taxon>Poales</taxon>
        <taxon>Poaceae</taxon>
        <taxon>PACMAD clade</taxon>
        <taxon>Chloridoideae</taxon>
        <taxon>Cynodonteae</taxon>
        <taxon>Eleusininae</taxon>
        <taxon>Eleusine</taxon>
    </lineage>
</organism>
<evidence type="ECO:0000313" key="5">
    <source>
        <dbReference type="EMBL" id="GJN15721.1"/>
    </source>
</evidence>
<dbReference type="PROSITE" id="PS50090">
    <property type="entry name" value="MYB_LIKE"/>
    <property type="match status" value="1"/>
</dbReference>
<dbReference type="InterPro" id="IPR009057">
    <property type="entry name" value="Homeodomain-like_sf"/>
</dbReference>
<dbReference type="InterPro" id="IPR017930">
    <property type="entry name" value="Myb_dom"/>
</dbReference>
<dbReference type="PROSITE" id="PS51294">
    <property type="entry name" value="HTH_MYB"/>
    <property type="match status" value="1"/>
</dbReference>
<dbReference type="InterPro" id="IPR001005">
    <property type="entry name" value="SANT/Myb"/>
</dbReference>
<feature type="region of interest" description="Disordered" evidence="2">
    <location>
        <begin position="43"/>
        <end position="84"/>
    </location>
</feature>
<dbReference type="CDD" id="cd00167">
    <property type="entry name" value="SANT"/>
    <property type="match status" value="1"/>
</dbReference>
<dbReference type="AlphaFoldDB" id="A0AAV5DZL2"/>
<sequence>MVLDLQAKHGNKWALIASHLAGRTDNDVKNFWSTRQKRLARRLLLPPPQLLREPPRRKRSPGQRGRGSSSSALSLELCDPQVTN</sequence>
<keyword evidence="1" id="KW-0238">DNA-binding</keyword>
<keyword evidence="6" id="KW-1185">Reference proteome</keyword>
<feature type="domain" description="Myb-like" evidence="3">
    <location>
        <begin position="1"/>
        <end position="36"/>
    </location>
</feature>
<evidence type="ECO:0000259" key="3">
    <source>
        <dbReference type="PROSITE" id="PS50090"/>
    </source>
</evidence>
<reference evidence="5" key="2">
    <citation type="submission" date="2021-12" db="EMBL/GenBank/DDBJ databases">
        <title>Resequencing data analysis of finger millet.</title>
        <authorList>
            <person name="Hatakeyama M."/>
            <person name="Aluri S."/>
            <person name="Balachadran M.T."/>
            <person name="Sivarajan S.R."/>
            <person name="Poveda L."/>
            <person name="Shimizu-Inatsugi R."/>
            <person name="Schlapbach R."/>
            <person name="Sreeman S.M."/>
            <person name="Shimizu K.K."/>
        </authorList>
    </citation>
    <scope>NUCLEOTIDE SEQUENCE</scope>
</reference>
<evidence type="ECO:0000256" key="2">
    <source>
        <dbReference type="SAM" id="MobiDB-lite"/>
    </source>
</evidence>
<dbReference type="Proteomes" id="UP001054889">
    <property type="component" value="Unassembled WGS sequence"/>
</dbReference>
<dbReference type="InterPro" id="IPR053106">
    <property type="entry name" value="Plant_Male-Germline_Reg_TFs"/>
</dbReference>
<feature type="compositionally biased region" description="Low complexity" evidence="2">
    <location>
        <begin position="62"/>
        <end position="71"/>
    </location>
</feature>
<name>A0AAV5DZL2_ELECO</name>
<dbReference type="PANTHER" id="PTHR47996">
    <property type="entry name" value="TRANSCRIPTION FACTOR DUO1"/>
    <property type="match status" value="1"/>
</dbReference>
<dbReference type="PANTHER" id="PTHR47996:SF3">
    <property type="entry name" value="TRANSCRIPTION FACTOR DUO1"/>
    <property type="match status" value="1"/>
</dbReference>
<dbReference type="Gene3D" id="1.10.10.60">
    <property type="entry name" value="Homeodomain-like"/>
    <property type="match status" value="1"/>
</dbReference>
<dbReference type="Pfam" id="PF00249">
    <property type="entry name" value="Myb_DNA-binding"/>
    <property type="match status" value="1"/>
</dbReference>
<evidence type="ECO:0000259" key="4">
    <source>
        <dbReference type="PROSITE" id="PS51294"/>
    </source>
</evidence>
<proteinExistence type="predicted"/>
<protein>
    <submittedName>
        <fullName evidence="5">Uncharacterized protein</fullName>
    </submittedName>
</protein>
<dbReference type="EMBL" id="BQKI01000072">
    <property type="protein sequence ID" value="GJN15721.1"/>
    <property type="molecule type" value="Genomic_DNA"/>
</dbReference>
<reference evidence="5" key="1">
    <citation type="journal article" date="2018" name="DNA Res.">
        <title>Multiple hybrid de novo genome assembly of finger millet, an orphan allotetraploid crop.</title>
        <authorList>
            <person name="Hatakeyama M."/>
            <person name="Aluri S."/>
            <person name="Balachadran M.T."/>
            <person name="Sivarajan S.R."/>
            <person name="Patrignani A."/>
            <person name="Gruter S."/>
            <person name="Poveda L."/>
            <person name="Shimizu-Inatsugi R."/>
            <person name="Baeten J."/>
            <person name="Francoijs K.J."/>
            <person name="Nataraja K.N."/>
            <person name="Reddy Y.A.N."/>
            <person name="Phadnis S."/>
            <person name="Ravikumar R.L."/>
            <person name="Schlapbach R."/>
            <person name="Sreeman S.M."/>
            <person name="Shimizu K.K."/>
        </authorList>
    </citation>
    <scope>NUCLEOTIDE SEQUENCE</scope>
</reference>
<gene>
    <name evidence="5" type="primary">gb02658</name>
    <name evidence="5" type="ORF">PR202_gb02658</name>
</gene>